<reference evidence="5 6" key="1">
    <citation type="submission" date="2018-04" db="EMBL/GenBank/DDBJ databases">
        <title>Genomic Encyclopedia of Archaeal and Bacterial Type Strains, Phase II (KMG-II): from individual species to whole genera.</title>
        <authorList>
            <person name="Goeker M."/>
        </authorList>
    </citation>
    <scope>NUCLEOTIDE SEQUENCE [LARGE SCALE GENOMIC DNA]</scope>
    <source>
        <strain evidence="5 6">DSM 5822</strain>
    </source>
</reference>
<dbReference type="InterPro" id="IPR031329">
    <property type="entry name" value="NEUT/ALK_ceramidase_N"/>
</dbReference>
<dbReference type="Pfam" id="PF04734">
    <property type="entry name" value="Ceramidase_alk"/>
    <property type="match status" value="2"/>
</dbReference>
<feature type="binding site" evidence="2">
    <location>
        <position position="93"/>
    </location>
    <ligand>
        <name>Zn(2+)</name>
        <dbReference type="ChEBI" id="CHEBI:29105"/>
    </ligand>
</feature>
<dbReference type="EC" id="3.5.1.23" evidence="3"/>
<evidence type="ECO:0000313" key="6">
    <source>
        <dbReference type="Proteomes" id="UP000244223"/>
    </source>
</evidence>
<dbReference type="PANTHER" id="PTHR12670:SF1">
    <property type="entry name" value="NEUTRAL CERAMIDASE"/>
    <property type="match status" value="1"/>
</dbReference>
<dbReference type="GO" id="GO:0046514">
    <property type="term" value="P:ceramide catabolic process"/>
    <property type="evidence" value="ECO:0007669"/>
    <property type="project" value="InterPro"/>
</dbReference>
<keyword evidence="2" id="KW-0479">Metal-binding</keyword>
<comment type="similarity">
    <text evidence="3">Belongs to the neutral ceramidase family.</text>
</comment>
<evidence type="ECO:0000313" key="5">
    <source>
        <dbReference type="EMBL" id="PTQ89395.1"/>
    </source>
</evidence>
<keyword evidence="6" id="KW-1185">Reference proteome</keyword>
<keyword evidence="3" id="KW-0746">Sphingolipid metabolism</keyword>
<comment type="cofactor">
    <cofactor evidence="2">
        <name>Zn(2+)</name>
        <dbReference type="ChEBI" id="CHEBI:29105"/>
    </cofactor>
    <text evidence="2">Binds 1 zinc ion per subunit.</text>
</comment>
<protein>
    <recommendedName>
        <fullName evidence="3">Neutral ceramidase</fullName>
        <ecNumber evidence="3">3.5.1.23</ecNumber>
    </recommendedName>
</protein>
<dbReference type="GO" id="GO:0005576">
    <property type="term" value="C:extracellular region"/>
    <property type="evidence" value="ECO:0007669"/>
    <property type="project" value="TreeGrafter"/>
</dbReference>
<feature type="binding site" evidence="2">
    <location>
        <position position="502"/>
    </location>
    <ligand>
        <name>Zn(2+)</name>
        <dbReference type="ChEBI" id="CHEBI:29105"/>
    </ligand>
</feature>
<dbReference type="PANTHER" id="PTHR12670">
    <property type="entry name" value="CERAMIDASE"/>
    <property type="match status" value="1"/>
</dbReference>
<organism evidence="5 6">
    <name type="scientific">Agitococcus lubricus</name>
    <dbReference type="NCBI Taxonomy" id="1077255"/>
    <lineage>
        <taxon>Bacteria</taxon>
        <taxon>Pseudomonadati</taxon>
        <taxon>Pseudomonadota</taxon>
        <taxon>Gammaproteobacteria</taxon>
        <taxon>Moraxellales</taxon>
        <taxon>Moraxellaceae</taxon>
        <taxon>Agitococcus</taxon>
    </lineage>
</organism>
<comment type="catalytic activity">
    <reaction evidence="3">
        <text>an N-acylsphing-4-enine + H2O = sphing-4-enine + a fatty acid</text>
        <dbReference type="Rhea" id="RHEA:20856"/>
        <dbReference type="ChEBI" id="CHEBI:15377"/>
        <dbReference type="ChEBI" id="CHEBI:28868"/>
        <dbReference type="ChEBI" id="CHEBI:52639"/>
        <dbReference type="ChEBI" id="CHEBI:57756"/>
        <dbReference type="EC" id="3.5.1.23"/>
    </reaction>
</comment>
<evidence type="ECO:0000256" key="3">
    <source>
        <dbReference type="RuleBase" id="RU366019"/>
    </source>
</evidence>
<feature type="active site" description="Nucleophile" evidence="1">
    <location>
        <position position="255"/>
    </location>
</feature>
<gene>
    <name evidence="5" type="ORF">C8N29_107128</name>
</gene>
<dbReference type="GO" id="GO:0017040">
    <property type="term" value="F:N-acylsphingosine amidohydrolase activity"/>
    <property type="evidence" value="ECO:0007669"/>
    <property type="project" value="UniProtKB-UniRule"/>
</dbReference>
<dbReference type="OrthoDB" id="2537747at2"/>
<dbReference type="GO" id="GO:0046512">
    <property type="term" value="P:sphingosine biosynthetic process"/>
    <property type="evidence" value="ECO:0007669"/>
    <property type="project" value="TreeGrafter"/>
</dbReference>
<evidence type="ECO:0000256" key="1">
    <source>
        <dbReference type="PIRSR" id="PIRSR606823-1"/>
    </source>
</evidence>
<dbReference type="AlphaFoldDB" id="A0A2T5IZF3"/>
<sequence>MFKAGWSKREILVKAQGYAMMGYGMWHNRAWGQQTPLFARAIWLADEQGNEIAFCCLDLGYITYAMRSTIIRQLRAKLGEHFNPERLVLTCTHTHSGPGGCTHDALYNVVTPGFVPDNLAQIVLATVDALLVARAHLEPVELSLAHAAFAETTAVAWNRSLEAYNRNPEVTKLNHQQCHLALNREMPVLAIRHQGQVAAFVSLFGVHATAVGNNQTKYCADNKGYAAVAAEAALTQQGITAPVAIFAQATAGDVSPHYHGPNDIVRRKQWQGEKEYTYAEQNGRLQAEHALKIIQQASLPITGALDAILTYVDLSNQHAEPRFANGEQQAFTSQPCHGVAFFTGTRVDGPGMPMAIGKVAKQLARVVKTTRLRRLHKLTLAEQQYYQRLYAAQGVKDIMLEAGRKQVLGQAIDKLMVPAIADPLVAELKRQAAKGAMKESAMVPTVLPIQIVRLGNIAIVCCPGEFTTIAGQRVVQTVGQILATANIEQVLICTYCNDYMGYVTTYEEYQQQAYEGGHTIYGQWTLAAFQTCFAKLAEQFALPAHQRQYDQHTQPLPVPAHELALRSNLTPPRR</sequence>
<keyword evidence="3" id="KW-0443">Lipid metabolism</keyword>
<dbReference type="GO" id="GO:0016020">
    <property type="term" value="C:membrane"/>
    <property type="evidence" value="ECO:0007669"/>
    <property type="project" value="GOC"/>
</dbReference>
<feature type="binding site" evidence="2">
    <location>
        <position position="465"/>
    </location>
    <ligand>
        <name>Zn(2+)</name>
        <dbReference type="ChEBI" id="CHEBI:29105"/>
    </ligand>
</feature>
<keyword evidence="3" id="KW-0378">Hydrolase</keyword>
<dbReference type="GO" id="GO:0042759">
    <property type="term" value="P:long-chain fatty acid biosynthetic process"/>
    <property type="evidence" value="ECO:0007669"/>
    <property type="project" value="TreeGrafter"/>
</dbReference>
<feature type="binding site" evidence="2">
    <location>
        <position position="207"/>
    </location>
    <ligand>
        <name>Zn(2+)</name>
        <dbReference type="ChEBI" id="CHEBI:29105"/>
    </ligand>
</feature>
<proteinExistence type="inferred from homology"/>
<accession>A0A2T5IZF3</accession>
<dbReference type="GO" id="GO:0046872">
    <property type="term" value="F:metal ion binding"/>
    <property type="evidence" value="ECO:0007669"/>
    <property type="project" value="UniProtKB-KW"/>
</dbReference>
<evidence type="ECO:0000256" key="2">
    <source>
        <dbReference type="PIRSR" id="PIRSR606823-2"/>
    </source>
</evidence>
<comment type="caution">
    <text evidence="5">The sequence shown here is derived from an EMBL/GenBank/DDBJ whole genome shotgun (WGS) entry which is preliminary data.</text>
</comment>
<feature type="domain" description="Neutral/alkaline non-lysosomal ceramidase N-terminal" evidence="4">
    <location>
        <begin position="435"/>
        <end position="530"/>
    </location>
</feature>
<evidence type="ECO:0000259" key="4">
    <source>
        <dbReference type="Pfam" id="PF04734"/>
    </source>
</evidence>
<feature type="domain" description="Neutral/alkaline non-lysosomal ceramidase N-terminal" evidence="4">
    <location>
        <begin position="2"/>
        <end position="406"/>
    </location>
</feature>
<dbReference type="RefSeq" id="WP_107865718.1">
    <property type="nucleotide sequence ID" value="NZ_QAON01000007.1"/>
</dbReference>
<dbReference type="Proteomes" id="UP000244223">
    <property type="component" value="Unassembled WGS sequence"/>
</dbReference>
<name>A0A2T5IZF3_9GAMM</name>
<dbReference type="InterPro" id="IPR006823">
    <property type="entry name" value="Ceramidase_alk"/>
</dbReference>
<dbReference type="EMBL" id="QAON01000007">
    <property type="protein sequence ID" value="PTQ89395.1"/>
    <property type="molecule type" value="Genomic_DNA"/>
</dbReference>
<keyword evidence="2" id="KW-0862">Zinc</keyword>